<protein>
    <submittedName>
        <fullName evidence="2">Uncharacterized protein</fullName>
    </submittedName>
</protein>
<feature type="transmembrane region" description="Helical" evidence="1">
    <location>
        <begin position="6"/>
        <end position="24"/>
    </location>
</feature>
<evidence type="ECO:0000313" key="2">
    <source>
        <dbReference type="EMBL" id="MBH8577070.1"/>
    </source>
</evidence>
<sequence length="154" mass="17471">MKIINLLGFGIAGTILLVTGGLFIKEMIDKSDIKVKNDLDEWVDRLLAESLSRKLNYSPSSIFQALNRGEDTELTRKITELIESVELVFQRRSSLSTVEVFLNASFQDGTSFCANTQRTWDDLPFAIRKEFLQRNDTSITVPWNLPLVNSQSIL</sequence>
<evidence type="ECO:0000256" key="1">
    <source>
        <dbReference type="SAM" id="Phobius"/>
    </source>
</evidence>
<reference evidence="2 3" key="1">
    <citation type="journal article" date="2021" name="Int. J. Syst. Evol. Microbiol.">
        <title>Amazonocrinis nigriterrae gen. nov., sp. nov., Atlanticothrix silvestris gen. nov., sp. nov. and Dendronalium phyllosphericum gen. nov., sp. nov., nostocacean cyanobacteria from Brazilian environments.</title>
        <authorList>
            <person name="Alvarenga D.O."/>
            <person name="Andreote A.P.D."/>
            <person name="Branco L.H.Z."/>
            <person name="Delbaje E."/>
            <person name="Cruz R.B."/>
            <person name="Varani A.M."/>
            <person name="Fiore M.F."/>
        </authorList>
    </citation>
    <scope>NUCLEOTIDE SEQUENCE [LARGE SCALE GENOMIC DNA]</scope>
    <source>
        <strain evidence="2 3">CENA369</strain>
    </source>
</reference>
<keyword evidence="1" id="KW-0812">Transmembrane</keyword>
<dbReference type="EMBL" id="JAECZA010000253">
    <property type="protein sequence ID" value="MBH8577070.1"/>
    <property type="molecule type" value="Genomic_DNA"/>
</dbReference>
<evidence type="ECO:0000313" key="3">
    <source>
        <dbReference type="Proteomes" id="UP000662314"/>
    </source>
</evidence>
<dbReference type="Proteomes" id="UP000662314">
    <property type="component" value="Unassembled WGS sequence"/>
</dbReference>
<keyword evidence="3" id="KW-1185">Reference proteome</keyword>
<keyword evidence="1" id="KW-0472">Membrane</keyword>
<comment type="caution">
    <text evidence="2">The sequence shown here is derived from an EMBL/GenBank/DDBJ whole genome shotgun (WGS) entry which is preliminary data.</text>
</comment>
<proteinExistence type="predicted"/>
<gene>
    <name evidence="2" type="ORF">I8752_29630</name>
</gene>
<organism evidence="2 3">
    <name type="scientific">Dendronalium phyllosphericum CENA369</name>
    <dbReference type="NCBI Taxonomy" id="1725256"/>
    <lineage>
        <taxon>Bacteria</taxon>
        <taxon>Bacillati</taxon>
        <taxon>Cyanobacteriota</taxon>
        <taxon>Cyanophyceae</taxon>
        <taxon>Nostocales</taxon>
        <taxon>Nostocaceae</taxon>
        <taxon>Dendronalium</taxon>
        <taxon>Dendronalium phyllosphericum</taxon>
    </lineage>
</organism>
<name>A0A8J7IF03_9NOST</name>
<keyword evidence="1" id="KW-1133">Transmembrane helix</keyword>
<accession>A0A8J7IF03</accession>
<dbReference type="RefSeq" id="WP_214435786.1">
    <property type="nucleotide sequence ID" value="NZ_CAWPUQ010000183.1"/>
</dbReference>
<dbReference type="AlphaFoldDB" id="A0A8J7IF03"/>